<protein>
    <submittedName>
        <fullName evidence="2">Uncharacterized protein</fullName>
    </submittedName>
</protein>
<comment type="caution">
    <text evidence="2">The sequence shown here is derived from an EMBL/GenBank/DDBJ whole genome shotgun (WGS) entry which is preliminary data.</text>
</comment>
<feature type="region of interest" description="Disordered" evidence="1">
    <location>
        <begin position="1"/>
        <end position="42"/>
    </location>
</feature>
<evidence type="ECO:0000313" key="2">
    <source>
        <dbReference type="EMBL" id="GFE09430.1"/>
    </source>
</evidence>
<evidence type="ECO:0000313" key="3">
    <source>
        <dbReference type="Proteomes" id="UP000435837"/>
    </source>
</evidence>
<accession>A0A640SE85</accession>
<evidence type="ECO:0000256" key="1">
    <source>
        <dbReference type="SAM" id="MobiDB-lite"/>
    </source>
</evidence>
<proteinExistence type="predicted"/>
<dbReference type="EMBL" id="BLIN01000005">
    <property type="protein sequence ID" value="GFE09430.1"/>
    <property type="molecule type" value="Genomic_DNA"/>
</dbReference>
<gene>
    <name evidence="2" type="ORF">Scani_56980</name>
</gene>
<dbReference type="AlphaFoldDB" id="A0A640SE85"/>
<reference evidence="2 3" key="1">
    <citation type="submission" date="2019-12" db="EMBL/GenBank/DDBJ databases">
        <title>Whole genome shotgun sequence of Streptomyces caniferus NBRC 15389.</title>
        <authorList>
            <person name="Ichikawa N."/>
            <person name="Kimura A."/>
            <person name="Kitahashi Y."/>
            <person name="Komaki H."/>
            <person name="Tamura T."/>
        </authorList>
    </citation>
    <scope>NUCLEOTIDE SEQUENCE [LARGE SCALE GENOMIC DNA]</scope>
    <source>
        <strain evidence="2 3">NBRC 15389</strain>
    </source>
</reference>
<organism evidence="2 3">
    <name type="scientific">Streptomyces caniferus</name>
    <dbReference type="NCBI Taxonomy" id="285557"/>
    <lineage>
        <taxon>Bacteria</taxon>
        <taxon>Bacillati</taxon>
        <taxon>Actinomycetota</taxon>
        <taxon>Actinomycetes</taxon>
        <taxon>Kitasatosporales</taxon>
        <taxon>Streptomycetaceae</taxon>
        <taxon>Streptomyces</taxon>
    </lineage>
</organism>
<name>A0A640SE85_9ACTN</name>
<sequence length="65" mass="6263">MQLVGDQLIGEAAGEGHQVVGGDGAGDCDTHDGSAPAEGVGAGGRVATLPAGVARHSVIPDTWNG</sequence>
<dbReference type="Proteomes" id="UP000435837">
    <property type="component" value="Unassembled WGS sequence"/>
</dbReference>